<reference evidence="2" key="1">
    <citation type="submission" date="2022-11" db="UniProtKB">
        <authorList>
            <consortium name="WormBaseParasite"/>
        </authorList>
    </citation>
    <scope>IDENTIFICATION</scope>
</reference>
<dbReference type="CDD" id="cd18809">
    <property type="entry name" value="SF1_C_RecD"/>
    <property type="match status" value="1"/>
</dbReference>
<organism evidence="1 2">
    <name type="scientific">Plectus sambesii</name>
    <dbReference type="NCBI Taxonomy" id="2011161"/>
    <lineage>
        <taxon>Eukaryota</taxon>
        <taxon>Metazoa</taxon>
        <taxon>Ecdysozoa</taxon>
        <taxon>Nematoda</taxon>
        <taxon>Chromadorea</taxon>
        <taxon>Plectida</taxon>
        <taxon>Plectina</taxon>
        <taxon>Plectoidea</taxon>
        <taxon>Plectidae</taxon>
        <taxon>Plectus</taxon>
    </lineage>
</organism>
<name>A0A914W0K8_9BILA</name>
<keyword evidence="1" id="KW-1185">Reference proteome</keyword>
<accession>A0A914W0K8</accession>
<sequence length="94" mass="10451">MGTVVNFIRNANGIKGVTVVFDSNPGEEVSIYKMNVRFFINQDFACTRKQFPLILAYAITCHKAQGLSLDTVFADIGEDTFVPSMAYVCREYAA</sequence>
<evidence type="ECO:0000313" key="2">
    <source>
        <dbReference type="WBParaSite" id="PSAMB.scaffold2970size20307.g19767.t1"/>
    </source>
</evidence>
<dbReference type="AlphaFoldDB" id="A0A914W0K8"/>
<dbReference type="SUPFAM" id="SSF52540">
    <property type="entry name" value="P-loop containing nucleoside triphosphate hydrolases"/>
    <property type="match status" value="1"/>
</dbReference>
<evidence type="ECO:0000313" key="1">
    <source>
        <dbReference type="Proteomes" id="UP000887566"/>
    </source>
</evidence>
<dbReference type="Proteomes" id="UP000887566">
    <property type="component" value="Unplaced"/>
</dbReference>
<dbReference type="InterPro" id="IPR027417">
    <property type="entry name" value="P-loop_NTPase"/>
</dbReference>
<dbReference type="WBParaSite" id="PSAMB.scaffold2970size20307.g19767.t1">
    <property type="protein sequence ID" value="PSAMB.scaffold2970size20307.g19767.t1"/>
    <property type="gene ID" value="PSAMB.scaffold2970size20307.g19767"/>
</dbReference>
<dbReference type="InterPro" id="IPR051055">
    <property type="entry name" value="PIF1_helicase"/>
</dbReference>
<protein>
    <submittedName>
        <fullName evidence="2">ATP-dependent DNA helicase PIF1</fullName>
    </submittedName>
</protein>
<dbReference type="PANTHER" id="PTHR47642">
    <property type="entry name" value="ATP-DEPENDENT DNA HELICASE"/>
    <property type="match status" value="1"/>
</dbReference>
<proteinExistence type="predicted"/>